<evidence type="ECO:0000313" key="3">
    <source>
        <dbReference type="Proteomes" id="UP000317982"/>
    </source>
</evidence>
<reference evidence="2 3" key="1">
    <citation type="submission" date="2019-07" db="EMBL/GenBank/DDBJ databases">
        <title>Cryptosporangium phraense sp. nov., isolated from plant litter.</title>
        <authorList>
            <person name="Suriyachadkun C."/>
        </authorList>
    </citation>
    <scope>NUCLEOTIDE SEQUENCE [LARGE SCALE GENOMIC DNA]</scope>
    <source>
        <strain evidence="2 3">A-T 5661</strain>
    </source>
</reference>
<dbReference type="Pfam" id="PF13460">
    <property type="entry name" value="NAD_binding_10"/>
    <property type="match status" value="1"/>
</dbReference>
<dbReference type="RefSeq" id="WP_142702517.1">
    <property type="nucleotide sequence ID" value="NZ_VIRS01000001.1"/>
</dbReference>
<evidence type="ECO:0000313" key="2">
    <source>
        <dbReference type="EMBL" id="TQS46899.1"/>
    </source>
</evidence>
<proteinExistence type="predicted"/>
<dbReference type="EMBL" id="VIRS01000001">
    <property type="protein sequence ID" value="TQS46899.1"/>
    <property type="molecule type" value="Genomic_DNA"/>
</dbReference>
<dbReference type="GO" id="GO:0004074">
    <property type="term" value="F:biliverdin reductase [NAD(P)H] activity"/>
    <property type="evidence" value="ECO:0007669"/>
    <property type="project" value="TreeGrafter"/>
</dbReference>
<accession>A0A545B017</accession>
<dbReference type="GO" id="GO:0042602">
    <property type="term" value="F:riboflavin reductase (NADPH) activity"/>
    <property type="evidence" value="ECO:0007669"/>
    <property type="project" value="TreeGrafter"/>
</dbReference>
<gene>
    <name evidence="2" type="ORF">FL583_01075</name>
</gene>
<sequence length="222" mass="23637">MKLAILGATGGVGSALVTQAIERGDDVTAVVRSPERLPAGVRGVRMDFATATGPEPLGPAFAGAHAVLCALGPRSRAEAGVMTSAIRLVLPAMRTADVRRLVVVSAVPVPTVPSPERPDPPSRDPEEGFIMRNVLGPIVRKAFWDSYLDLAEMEDLVRASDRAWTIVRPPRLLNKPLTGRYRTRVGANVRGGRSIPRADVAHFLLATIDRPETVGQTVGIAT</sequence>
<dbReference type="PANTHER" id="PTHR43355:SF2">
    <property type="entry name" value="FLAVIN REDUCTASE (NADPH)"/>
    <property type="match status" value="1"/>
</dbReference>
<organism evidence="2 3">
    <name type="scientific">Cryptosporangium phraense</name>
    <dbReference type="NCBI Taxonomy" id="2593070"/>
    <lineage>
        <taxon>Bacteria</taxon>
        <taxon>Bacillati</taxon>
        <taxon>Actinomycetota</taxon>
        <taxon>Actinomycetes</taxon>
        <taxon>Cryptosporangiales</taxon>
        <taxon>Cryptosporangiaceae</taxon>
        <taxon>Cryptosporangium</taxon>
    </lineage>
</organism>
<dbReference type="SUPFAM" id="SSF51735">
    <property type="entry name" value="NAD(P)-binding Rossmann-fold domains"/>
    <property type="match status" value="1"/>
</dbReference>
<dbReference type="InterPro" id="IPR051606">
    <property type="entry name" value="Polyketide_Oxido-like"/>
</dbReference>
<keyword evidence="3" id="KW-1185">Reference proteome</keyword>
<dbReference type="AlphaFoldDB" id="A0A545B017"/>
<evidence type="ECO:0000259" key="1">
    <source>
        <dbReference type="Pfam" id="PF13460"/>
    </source>
</evidence>
<feature type="domain" description="NAD(P)-binding" evidence="1">
    <location>
        <begin position="7"/>
        <end position="211"/>
    </location>
</feature>
<dbReference type="InterPro" id="IPR016040">
    <property type="entry name" value="NAD(P)-bd_dom"/>
</dbReference>
<dbReference type="Proteomes" id="UP000317982">
    <property type="component" value="Unassembled WGS sequence"/>
</dbReference>
<name>A0A545B017_9ACTN</name>
<dbReference type="InterPro" id="IPR036291">
    <property type="entry name" value="NAD(P)-bd_dom_sf"/>
</dbReference>
<dbReference type="OrthoDB" id="3191258at2"/>
<dbReference type="InParanoid" id="A0A545B017"/>
<comment type="caution">
    <text evidence="2">The sequence shown here is derived from an EMBL/GenBank/DDBJ whole genome shotgun (WGS) entry which is preliminary data.</text>
</comment>
<protein>
    <submittedName>
        <fullName evidence="2">NAD(P)-dependent oxidoreductase</fullName>
    </submittedName>
</protein>
<dbReference type="PANTHER" id="PTHR43355">
    <property type="entry name" value="FLAVIN REDUCTASE (NADPH)"/>
    <property type="match status" value="1"/>
</dbReference>
<dbReference type="Gene3D" id="3.40.50.720">
    <property type="entry name" value="NAD(P)-binding Rossmann-like Domain"/>
    <property type="match status" value="1"/>
</dbReference>